<accession>A0A975Y1A1</accession>
<gene>
    <name evidence="2" type="ORF">KRR39_05040</name>
</gene>
<dbReference type="KEGG" id="nps:KRR39_05040"/>
<keyword evidence="3" id="KW-1185">Reference proteome</keyword>
<name>A0A975Y1A1_9ACTN</name>
<dbReference type="AlphaFoldDB" id="A0A975Y1A1"/>
<reference evidence="2" key="1">
    <citation type="submission" date="2021-06" db="EMBL/GenBank/DDBJ databases">
        <title>Complete genome sequence of Nocardioides sp. G188.</title>
        <authorList>
            <person name="Im W.-T."/>
        </authorList>
    </citation>
    <scope>NUCLEOTIDE SEQUENCE</scope>
    <source>
        <strain evidence="2">G188</strain>
    </source>
</reference>
<proteinExistence type="predicted"/>
<organism evidence="2 3">
    <name type="scientific">Nocardioides panacis</name>
    <dbReference type="NCBI Taxonomy" id="2849501"/>
    <lineage>
        <taxon>Bacteria</taxon>
        <taxon>Bacillati</taxon>
        <taxon>Actinomycetota</taxon>
        <taxon>Actinomycetes</taxon>
        <taxon>Propionibacteriales</taxon>
        <taxon>Nocardioidaceae</taxon>
        <taxon>Nocardioides</taxon>
    </lineage>
</organism>
<evidence type="ECO:0000313" key="3">
    <source>
        <dbReference type="Proteomes" id="UP000683575"/>
    </source>
</evidence>
<dbReference type="Pfam" id="PF02464">
    <property type="entry name" value="CinA"/>
    <property type="match status" value="1"/>
</dbReference>
<sequence length="161" mass="16271">MHPVEETLAAQVHAALLARGETVASAESLTGGALGDRLSSTPGASATYRGGVVSYATDVKQALLGVSDELVATYGVVSAQCARQMAEGVRALVGADWAVSTTGVAGPQLQEGKPAGTVHVGLAGPRGTTSVELHLAGDRREIRTRSCHEALAALLGSLTAQ</sequence>
<dbReference type="EMBL" id="CP077062">
    <property type="protein sequence ID" value="QWZ09169.1"/>
    <property type="molecule type" value="Genomic_DNA"/>
</dbReference>
<feature type="domain" description="CinA C-terminal" evidence="1">
    <location>
        <begin position="6"/>
        <end position="155"/>
    </location>
</feature>
<dbReference type="Proteomes" id="UP000683575">
    <property type="component" value="Chromosome"/>
</dbReference>
<evidence type="ECO:0000313" key="2">
    <source>
        <dbReference type="EMBL" id="QWZ09169.1"/>
    </source>
</evidence>
<dbReference type="InterPro" id="IPR008136">
    <property type="entry name" value="CinA_C"/>
</dbReference>
<dbReference type="NCBIfam" id="TIGR00199">
    <property type="entry name" value="PncC_domain"/>
    <property type="match status" value="1"/>
</dbReference>
<evidence type="ECO:0000259" key="1">
    <source>
        <dbReference type="Pfam" id="PF02464"/>
    </source>
</evidence>
<protein>
    <submittedName>
        <fullName evidence="2">CinA family protein</fullName>
    </submittedName>
</protein>